<dbReference type="Pfam" id="PF04061">
    <property type="entry name" value="ORMDL"/>
    <property type="match status" value="1"/>
</dbReference>
<dbReference type="EMBL" id="ML005926">
    <property type="protein sequence ID" value="RKP17277.1"/>
    <property type="molecule type" value="Genomic_DNA"/>
</dbReference>
<evidence type="ECO:0000256" key="3">
    <source>
        <dbReference type="ARBA" id="ARBA00022989"/>
    </source>
</evidence>
<dbReference type="AlphaFoldDB" id="A0A4P9YD69"/>
<dbReference type="Proteomes" id="UP000281549">
    <property type="component" value="Unassembled WGS sequence"/>
</dbReference>
<evidence type="ECO:0000313" key="7">
    <source>
        <dbReference type="Proteomes" id="UP000281549"/>
    </source>
</evidence>
<gene>
    <name evidence="6" type="ORF">ROZALSC1DRAFT_16539</name>
</gene>
<keyword evidence="3 5" id="KW-1133">Transmembrane helix</keyword>
<evidence type="ECO:0000313" key="6">
    <source>
        <dbReference type="EMBL" id="RKP17277.1"/>
    </source>
</evidence>
<evidence type="ECO:0000256" key="2">
    <source>
        <dbReference type="ARBA" id="ARBA00022692"/>
    </source>
</evidence>
<feature type="transmembrane region" description="Helical" evidence="5">
    <location>
        <begin position="21"/>
        <end position="41"/>
    </location>
</feature>
<keyword evidence="4 5" id="KW-0472">Membrane</keyword>
<evidence type="ECO:0000256" key="4">
    <source>
        <dbReference type="ARBA" id="ARBA00023136"/>
    </source>
</evidence>
<feature type="transmembrane region" description="Helical" evidence="5">
    <location>
        <begin position="121"/>
        <end position="140"/>
    </location>
</feature>
<dbReference type="PIRSF" id="PIRSF018147">
    <property type="entry name" value="ORMDL"/>
    <property type="match status" value="1"/>
</dbReference>
<comment type="subcellular location">
    <subcellularLocation>
        <location evidence="1">Membrane</location>
        <topology evidence="1">Multi-pass membrane protein</topology>
    </subcellularLocation>
</comment>
<organism evidence="6 7">
    <name type="scientific">Rozella allomycis (strain CSF55)</name>
    <dbReference type="NCBI Taxonomy" id="988480"/>
    <lineage>
        <taxon>Eukaryota</taxon>
        <taxon>Fungi</taxon>
        <taxon>Fungi incertae sedis</taxon>
        <taxon>Cryptomycota</taxon>
        <taxon>Cryptomycota incertae sedis</taxon>
        <taxon>Rozella</taxon>
    </lineage>
</organism>
<protein>
    <submittedName>
        <fullName evidence="6">ORMDL-domain-containing protein</fullName>
    </submittedName>
</protein>
<name>A0A4P9YD69_ROZAC</name>
<evidence type="ECO:0000256" key="1">
    <source>
        <dbReference type="ARBA" id="ARBA00004141"/>
    </source>
</evidence>
<reference evidence="7" key="1">
    <citation type="journal article" date="2018" name="Nat. Microbiol.">
        <title>Leveraging single-cell genomics to expand the fungal tree of life.</title>
        <authorList>
            <person name="Ahrendt S.R."/>
            <person name="Quandt C.A."/>
            <person name="Ciobanu D."/>
            <person name="Clum A."/>
            <person name="Salamov A."/>
            <person name="Andreopoulos B."/>
            <person name="Cheng J.F."/>
            <person name="Woyke T."/>
            <person name="Pelin A."/>
            <person name="Henrissat B."/>
            <person name="Reynolds N.K."/>
            <person name="Benny G.L."/>
            <person name="Smith M.E."/>
            <person name="James T.Y."/>
            <person name="Grigoriev I.V."/>
        </authorList>
    </citation>
    <scope>NUCLEOTIDE SEQUENCE [LARGE SCALE GENOMIC DNA]</scope>
    <source>
        <strain evidence="7">CSF55</strain>
    </source>
</reference>
<sequence>MENTNALQNPNSEWTTHRGTWITNVVIVVLLKLFFSSIPGISAEASWTLLNVAYNLGSFIMWHWIMGSPFDTDQGSYRGLTLWEQLDDGEQFTPSKKFLTAFPIVLFFLGTHYTHYDLPTFLINLMTLFLSLAGKIPIMHQVRLFGINKKEE</sequence>
<feature type="transmembrane region" description="Helical" evidence="5">
    <location>
        <begin position="47"/>
        <end position="65"/>
    </location>
</feature>
<dbReference type="PANTHER" id="PTHR12665">
    <property type="entry name" value="ORMDL PROTEINS"/>
    <property type="match status" value="1"/>
</dbReference>
<accession>A0A4P9YD69</accession>
<keyword evidence="2 5" id="KW-0812">Transmembrane</keyword>
<dbReference type="InterPro" id="IPR007203">
    <property type="entry name" value="ORMDL"/>
</dbReference>
<dbReference type="GO" id="GO:0005789">
    <property type="term" value="C:endoplasmic reticulum membrane"/>
    <property type="evidence" value="ECO:0007669"/>
    <property type="project" value="InterPro"/>
</dbReference>
<evidence type="ECO:0000256" key="5">
    <source>
        <dbReference type="SAM" id="Phobius"/>
    </source>
</evidence>
<proteinExistence type="predicted"/>